<dbReference type="Proteomes" id="UP000285456">
    <property type="component" value="Unassembled WGS sequence"/>
</dbReference>
<name>A0A417YNL8_9BACI</name>
<dbReference type="RefSeq" id="WP_118888361.1">
    <property type="nucleotide sequence ID" value="NZ_JAMAWL010000006.1"/>
</dbReference>
<accession>A0A417YNL8</accession>
<dbReference type="Pfam" id="PF07872">
    <property type="entry name" value="DUF1659"/>
    <property type="match status" value="1"/>
</dbReference>
<keyword evidence="3" id="KW-1185">Reference proteome</keyword>
<dbReference type="AlphaFoldDB" id="A0A417YNL8"/>
<protein>
    <submittedName>
        <fullName evidence="2">DUF1659 domain-containing protein</fullName>
    </submittedName>
</protein>
<gene>
    <name evidence="2" type="ORF">D1B32_00785</name>
</gene>
<sequence length="74" mass="8116">MAIANLTKSSLQLVLQDGIDSESGSPIFKNKSFNNVKTSATAEQLLTVATAFVSLQERPLYTINRRDTTDIREG</sequence>
<proteinExistence type="predicted"/>
<organism evidence="2 3">
    <name type="scientific">Oceanobacillus profundus</name>
    <dbReference type="NCBI Taxonomy" id="372463"/>
    <lineage>
        <taxon>Bacteria</taxon>
        <taxon>Bacillati</taxon>
        <taxon>Bacillota</taxon>
        <taxon>Bacilli</taxon>
        <taxon>Bacillales</taxon>
        <taxon>Bacillaceae</taxon>
        <taxon>Oceanobacillus</taxon>
    </lineage>
</organism>
<dbReference type="InterPro" id="IPR012454">
    <property type="entry name" value="DUF1659"/>
</dbReference>
<dbReference type="OrthoDB" id="48766at2"/>
<dbReference type="EMBL" id="QWEH01000001">
    <property type="protein sequence ID" value="RHW35188.1"/>
    <property type="molecule type" value="Genomic_DNA"/>
</dbReference>
<feature type="domain" description="DUF1659" evidence="1">
    <location>
        <begin position="3"/>
        <end position="72"/>
    </location>
</feature>
<comment type="caution">
    <text evidence="2">The sequence shown here is derived from an EMBL/GenBank/DDBJ whole genome shotgun (WGS) entry which is preliminary data.</text>
</comment>
<reference evidence="2 3" key="1">
    <citation type="journal article" date="2007" name="Int. J. Syst. Evol. Microbiol.">
        <title>Oceanobacillus profundus sp. nov., isolated from a deep-sea sediment core.</title>
        <authorList>
            <person name="Kim Y.G."/>
            <person name="Choi D.H."/>
            <person name="Hyun S."/>
            <person name="Cho B.C."/>
        </authorList>
    </citation>
    <scope>NUCLEOTIDE SEQUENCE [LARGE SCALE GENOMIC DNA]</scope>
    <source>
        <strain evidence="2 3">DSM 18246</strain>
    </source>
</reference>
<evidence type="ECO:0000259" key="1">
    <source>
        <dbReference type="Pfam" id="PF07872"/>
    </source>
</evidence>
<evidence type="ECO:0000313" key="3">
    <source>
        <dbReference type="Proteomes" id="UP000285456"/>
    </source>
</evidence>
<evidence type="ECO:0000313" key="2">
    <source>
        <dbReference type="EMBL" id="RHW35188.1"/>
    </source>
</evidence>